<dbReference type="EMBL" id="MHSL01000025">
    <property type="protein sequence ID" value="OHA43359.1"/>
    <property type="molecule type" value="Genomic_DNA"/>
</dbReference>
<dbReference type="Proteomes" id="UP000176355">
    <property type="component" value="Unassembled WGS sequence"/>
</dbReference>
<dbReference type="AlphaFoldDB" id="A0A1G2P6L3"/>
<sequence length="73" mass="8310">MATLKTRINISLSKEVDHALAALAKRDRIPRATKAVELLNLALELEEDSAWDALARQRDTRGARFLSHKEVWK</sequence>
<protein>
    <recommendedName>
        <fullName evidence="3">Antitoxin, RHH family protein</fullName>
    </recommendedName>
</protein>
<accession>A0A1G2P6L3</accession>
<proteinExistence type="predicted"/>
<reference evidence="1 2" key="1">
    <citation type="journal article" date="2016" name="Nat. Commun.">
        <title>Thousands of microbial genomes shed light on interconnected biogeochemical processes in an aquifer system.</title>
        <authorList>
            <person name="Anantharaman K."/>
            <person name="Brown C.T."/>
            <person name="Hug L.A."/>
            <person name="Sharon I."/>
            <person name="Castelle C.J."/>
            <person name="Probst A.J."/>
            <person name="Thomas B.C."/>
            <person name="Singh A."/>
            <person name="Wilkins M.J."/>
            <person name="Karaoz U."/>
            <person name="Brodie E.L."/>
            <person name="Williams K.H."/>
            <person name="Hubbard S.S."/>
            <person name="Banfield J.F."/>
        </authorList>
    </citation>
    <scope>NUCLEOTIDE SEQUENCE [LARGE SCALE GENOMIC DNA]</scope>
</reference>
<comment type="caution">
    <text evidence="1">The sequence shown here is derived from an EMBL/GenBank/DDBJ whole genome shotgun (WGS) entry which is preliminary data.</text>
</comment>
<evidence type="ECO:0008006" key="3">
    <source>
        <dbReference type="Google" id="ProtNLM"/>
    </source>
</evidence>
<evidence type="ECO:0000313" key="1">
    <source>
        <dbReference type="EMBL" id="OHA43359.1"/>
    </source>
</evidence>
<organism evidence="1 2">
    <name type="scientific">Candidatus Taylorbacteria bacterium RIFCSPLOWO2_12_FULL_44_15c</name>
    <dbReference type="NCBI Taxonomy" id="1802333"/>
    <lineage>
        <taxon>Bacteria</taxon>
        <taxon>Candidatus Tayloriibacteriota</taxon>
    </lineage>
</organism>
<gene>
    <name evidence="1" type="ORF">A3G03_03270</name>
</gene>
<name>A0A1G2P6L3_9BACT</name>
<evidence type="ECO:0000313" key="2">
    <source>
        <dbReference type="Proteomes" id="UP000176355"/>
    </source>
</evidence>
<dbReference type="STRING" id="1802333.A3G03_03270"/>